<evidence type="ECO:0000256" key="2">
    <source>
        <dbReference type="SAM" id="Phobius"/>
    </source>
</evidence>
<name>A0ABP6VCL7_9ACTN</name>
<dbReference type="Proteomes" id="UP001500301">
    <property type="component" value="Unassembled WGS sequence"/>
</dbReference>
<dbReference type="RefSeq" id="WP_218236158.1">
    <property type="nucleotide sequence ID" value="NZ_BAABBB010000009.1"/>
</dbReference>
<dbReference type="InterPro" id="IPR018929">
    <property type="entry name" value="DUF2510"/>
</dbReference>
<evidence type="ECO:0000313" key="5">
    <source>
        <dbReference type="Proteomes" id="UP001500301"/>
    </source>
</evidence>
<keyword evidence="5" id="KW-1185">Reference proteome</keyword>
<dbReference type="Pfam" id="PF10708">
    <property type="entry name" value="DUF2510"/>
    <property type="match status" value="1"/>
</dbReference>
<feature type="compositionally biased region" description="Basic and acidic residues" evidence="1">
    <location>
        <begin position="15"/>
        <end position="31"/>
    </location>
</feature>
<accession>A0ABP6VCL7</accession>
<keyword evidence="2" id="KW-1133">Transmembrane helix</keyword>
<feature type="transmembrane region" description="Helical" evidence="2">
    <location>
        <begin position="97"/>
        <end position="117"/>
    </location>
</feature>
<dbReference type="EMBL" id="BAABBB010000009">
    <property type="protein sequence ID" value="GAA3532322.1"/>
    <property type="molecule type" value="Genomic_DNA"/>
</dbReference>
<keyword evidence="2" id="KW-0472">Membrane</keyword>
<sequence length="480" mass="50707">MSNITPPGWYPDGDGMERRWDGAEWTDERRPMTRFAPVDESTRVRPAAAVPAAPSLPPPPAFAPPPVPPVPPIPPVPPTSPPAFAPAPPRQRRLGPWIALAVVLVLLAATAGTLAALRPWADRTTATGGGGEGHPVAVQGDLDGNGYGDAVYYFSPDYDRTSRVTASSNGTVFTTSERALEDAVVPDELSLDWDDDGVDEQLGWVFDDEADQLRLSSSDPEFPGDQTFRLPMSALDGGGTTILVQAGDFDGDGTADLAVAGPNDRTVEIDVLAGDGTGGFADPVRWASLTNATIDATEIRSGDFDHDGDADLWTRLPAERVKDEDRSGYYSGERGYALLTSTGTEFEVGAVVEDDLYADAYLVGDVTGDGTTSLVAVQVSAYTEEIEVRVYDLADGRPRAVAGFTGTSTVGQRSLQGAALSDVDGDGDGDVVFVVKALRESKFTGVQVMTSTGAVFERATVWAETPACDDADCRIEFPGS</sequence>
<gene>
    <name evidence="4" type="ORF">GCM10022263_21080</name>
</gene>
<organism evidence="4 5">
    <name type="scientific">Nocardioides daeguensis</name>
    <dbReference type="NCBI Taxonomy" id="908359"/>
    <lineage>
        <taxon>Bacteria</taxon>
        <taxon>Bacillati</taxon>
        <taxon>Actinomycetota</taxon>
        <taxon>Actinomycetes</taxon>
        <taxon>Propionibacteriales</taxon>
        <taxon>Nocardioidaceae</taxon>
        <taxon>Nocardioides</taxon>
    </lineage>
</organism>
<feature type="domain" description="DUF2510" evidence="3">
    <location>
        <begin position="7"/>
        <end position="32"/>
    </location>
</feature>
<dbReference type="PANTHER" id="PTHR46580">
    <property type="entry name" value="SENSOR KINASE-RELATED"/>
    <property type="match status" value="1"/>
</dbReference>
<keyword evidence="2" id="KW-0812">Transmembrane</keyword>
<feature type="region of interest" description="Disordered" evidence="1">
    <location>
        <begin position="1"/>
        <end position="61"/>
    </location>
</feature>
<dbReference type="Pfam" id="PF13517">
    <property type="entry name" value="FG-GAP_3"/>
    <property type="match status" value="1"/>
</dbReference>
<protein>
    <recommendedName>
        <fullName evidence="3">DUF2510 domain-containing protein</fullName>
    </recommendedName>
</protein>
<evidence type="ECO:0000259" key="3">
    <source>
        <dbReference type="Pfam" id="PF10708"/>
    </source>
</evidence>
<evidence type="ECO:0000313" key="4">
    <source>
        <dbReference type="EMBL" id="GAA3532322.1"/>
    </source>
</evidence>
<reference evidence="5" key="1">
    <citation type="journal article" date="2019" name="Int. J. Syst. Evol. Microbiol.">
        <title>The Global Catalogue of Microorganisms (GCM) 10K type strain sequencing project: providing services to taxonomists for standard genome sequencing and annotation.</title>
        <authorList>
            <consortium name="The Broad Institute Genomics Platform"/>
            <consortium name="The Broad Institute Genome Sequencing Center for Infectious Disease"/>
            <person name="Wu L."/>
            <person name="Ma J."/>
        </authorList>
    </citation>
    <scope>NUCLEOTIDE SEQUENCE [LARGE SCALE GENOMIC DNA]</scope>
    <source>
        <strain evidence="5">JCM 17460</strain>
    </source>
</reference>
<comment type="caution">
    <text evidence="4">The sequence shown here is derived from an EMBL/GenBank/DDBJ whole genome shotgun (WGS) entry which is preliminary data.</text>
</comment>
<dbReference type="InterPro" id="IPR013517">
    <property type="entry name" value="FG-GAP"/>
</dbReference>
<evidence type="ECO:0000256" key="1">
    <source>
        <dbReference type="SAM" id="MobiDB-lite"/>
    </source>
</evidence>
<proteinExistence type="predicted"/>